<dbReference type="EMBL" id="CP031003">
    <property type="protein sequence ID" value="AXN35118.1"/>
    <property type="molecule type" value="Genomic_DNA"/>
</dbReference>
<evidence type="ECO:0000256" key="7">
    <source>
        <dbReference type="ARBA" id="ARBA00023136"/>
    </source>
</evidence>
<sequence length="442" mass="47894">MNTWINTKLMPPIMKFVATRPITALKNGMLYVMPFTIVGSIFLILANLPVKSWADWMVSTGLTPYWNVAYNASFAIMALIAVGGIAYSWVQDEGFDPFPASLLAIVCFLLVTRPSTAIVSASGKIVVSVKMMSQQTGFIDRTWLGGQGMITAIIVGLLVGWIYSAFLKHDIRIKLPEQVPANVAGSFTALIPAAVLISGSLLVYIFFDKVANSTLTESIYNAIQAPLQGITDSFGGMLAISFLVPFLWFFGVHGSTIVGGIMGPLLQANSLANQKILDSGKALTLANGGHIVTQQLLDQFMTVTGAGMTIGIVVYMAFFAKSAQFKDLGKLSLAPAVFNINEPILFATPIVMNPIMMVPFFVTPMLSAILTWTAIRVGLIPMFPGTLVPWTTPPIISGLLVGGWKTALWQALMLLMTFFTYLPFIRKQDHLNYASEQGAATK</sequence>
<gene>
    <name evidence="11" type="ORF">DT351_01525</name>
</gene>
<protein>
    <recommendedName>
        <fullName evidence="8">Permease IIC component</fullName>
    </recommendedName>
</protein>
<evidence type="ECO:0000313" key="11">
    <source>
        <dbReference type="EMBL" id="AXN35118.1"/>
    </source>
</evidence>
<dbReference type="AlphaFoldDB" id="A0A385AC19"/>
<dbReference type="PANTHER" id="PTHR33989">
    <property type="match status" value="1"/>
</dbReference>
<evidence type="ECO:0000256" key="6">
    <source>
        <dbReference type="ARBA" id="ARBA00022989"/>
    </source>
</evidence>
<feature type="transmembrane region" description="Helical" evidence="9">
    <location>
        <begin position="187"/>
        <end position="207"/>
    </location>
</feature>
<evidence type="ECO:0000256" key="4">
    <source>
        <dbReference type="ARBA" id="ARBA00022597"/>
    </source>
</evidence>
<dbReference type="GO" id="GO:0009401">
    <property type="term" value="P:phosphoenolpyruvate-dependent sugar phosphotransferase system"/>
    <property type="evidence" value="ECO:0007669"/>
    <property type="project" value="InterPro"/>
</dbReference>
<feature type="transmembrane region" description="Helical" evidence="9">
    <location>
        <begin position="300"/>
        <end position="320"/>
    </location>
</feature>
<keyword evidence="7 8" id="KW-0472">Membrane</keyword>
<dbReference type="InterPro" id="IPR004501">
    <property type="entry name" value="PTS_EIIC_3"/>
</dbReference>
<dbReference type="NCBIfam" id="TIGR00410">
    <property type="entry name" value="lacE"/>
    <property type="match status" value="1"/>
</dbReference>
<feature type="domain" description="PTS EIIC type-3" evidence="10">
    <location>
        <begin position="5"/>
        <end position="424"/>
    </location>
</feature>
<evidence type="ECO:0000256" key="2">
    <source>
        <dbReference type="ARBA" id="ARBA00022448"/>
    </source>
</evidence>
<feature type="transmembrane region" description="Helical" evidence="9">
    <location>
        <begin position="68"/>
        <end position="90"/>
    </location>
</feature>
<dbReference type="GO" id="GO:0005886">
    <property type="term" value="C:plasma membrane"/>
    <property type="evidence" value="ECO:0007669"/>
    <property type="project" value="UniProtKB-SubCell"/>
</dbReference>
<evidence type="ECO:0000256" key="5">
    <source>
        <dbReference type="ARBA" id="ARBA00022692"/>
    </source>
</evidence>
<proteinExistence type="predicted"/>
<dbReference type="PANTHER" id="PTHR33989:SF4">
    <property type="entry name" value="PTS SYSTEM N,N'-DIACETYLCHITOBIOSE-SPECIFIC EIIC COMPONENT"/>
    <property type="match status" value="1"/>
</dbReference>
<accession>A0A385AC19</accession>
<name>A0A385AC19_LATCU</name>
<dbReference type="Pfam" id="PF02378">
    <property type="entry name" value="PTS_EIIC"/>
    <property type="match status" value="1"/>
</dbReference>
<dbReference type="InterPro" id="IPR004796">
    <property type="entry name" value="PTS_IIC_cello"/>
</dbReference>
<comment type="subcellular location">
    <subcellularLocation>
        <location evidence="1">Cell membrane</location>
        <topology evidence="1">Multi-pass membrane protein</topology>
    </subcellularLocation>
</comment>
<reference evidence="11 12" key="1">
    <citation type="submission" date="2018-07" db="EMBL/GenBank/DDBJ databases">
        <title>Lactobacillus curvatus genome sequence.</title>
        <authorList>
            <person name="Prechtl R."/>
        </authorList>
    </citation>
    <scope>NUCLEOTIDE SEQUENCE [LARGE SCALE GENOMIC DNA]</scope>
    <source>
        <strain evidence="11 12">TMW 1.1928</strain>
    </source>
</reference>
<keyword evidence="5 9" id="KW-0812">Transmembrane</keyword>
<organism evidence="11 12">
    <name type="scientific">Latilactobacillus curvatus</name>
    <name type="common">Lactobacillus curvatus</name>
    <dbReference type="NCBI Taxonomy" id="28038"/>
    <lineage>
        <taxon>Bacteria</taxon>
        <taxon>Bacillati</taxon>
        <taxon>Bacillota</taxon>
        <taxon>Bacilli</taxon>
        <taxon>Lactobacillales</taxon>
        <taxon>Lactobacillaceae</taxon>
        <taxon>Latilactobacillus</taxon>
    </lineage>
</organism>
<dbReference type="GO" id="GO:0008982">
    <property type="term" value="F:protein-N(PI)-phosphohistidine-sugar phosphotransferase activity"/>
    <property type="evidence" value="ECO:0007669"/>
    <property type="project" value="UniProtKB-UniRule"/>
</dbReference>
<dbReference type="InterPro" id="IPR051088">
    <property type="entry name" value="PTS_Sugar-EIIC/EIIB"/>
</dbReference>
<keyword evidence="2 8" id="KW-0813">Transport</keyword>
<feature type="transmembrane region" description="Helical" evidence="9">
    <location>
        <begin position="29"/>
        <end position="48"/>
    </location>
</feature>
<dbReference type="PROSITE" id="PS51105">
    <property type="entry name" value="PTS_EIIC_TYPE_3"/>
    <property type="match status" value="1"/>
</dbReference>
<evidence type="ECO:0000256" key="1">
    <source>
        <dbReference type="ARBA" id="ARBA00004651"/>
    </source>
</evidence>
<evidence type="ECO:0000256" key="8">
    <source>
        <dbReference type="PIRNR" id="PIRNR006351"/>
    </source>
</evidence>
<evidence type="ECO:0000256" key="9">
    <source>
        <dbReference type="SAM" id="Phobius"/>
    </source>
</evidence>
<evidence type="ECO:0000313" key="12">
    <source>
        <dbReference type="Proteomes" id="UP000257607"/>
    </source>
</evidence>
<evidence type="ECO:0000259" key="10">
    <source>
        <dbReference type="PROSITE" id="PS51105"/>
    </source>
</evidence>
<feature type="transmembrane region" description="Helical" evidence="9">
    <location>
        <begin position="102"/>
        <end position="123"/>
    </location>
</feature>
<keyword evidence="6 9" id="KW-1133">Transmembrane helix</keyword>
<evidence type="ECO:0000256" key="3">
    <source>
        <dbReference type="ARBA" id="ARBA00022475"/>
    </source>
</evidence>
<dbReference type="Proteomes" id="UP000257607">
    <property type="component" value="Chromosome"/>
</dbReference>
<dbReference type="PIRSF" id="PIRSF006351">
    <property type="entry name" value="PTS_EIIC-Cellobiose"/>
    <property type="match status" value="1"/>
</dbReference>
<dbReference type="RefSeq" id="WP_076789708.1">
    <property type="nucleotide sequence ID" value="NZ_CP015493.1"/>
</dbReference>
<feature type="transmembrane region" description="Helical" evidence="9">
    <location>
        <begin position="369"/>
        <end position="387"/>
    </location>
</feature>
<comment type="function">
    <text evidence="8">The phosphoenolpyruvate-dependent sugar phosphotransferase system (PTS), a major carbohydrate active -transport system, catalyzes the phosphorylation of incoming sugar substrates concomitant with their translocation across the cell membrane.</text>
</comment>
<feature type="transmembrane region" description="Helical" evidence="9">
    <location>
        <begin position="143"/>
        <end position="166"/>
    </location>
</feature>
<dbReference type="InterPro" id="IPR003352">
    <property type="entry name" value="PTS_EIIC"/>
</dbReference>
<keyword evidence="4 8" id="KW-0762">Sugar transport</keyword>
<keyword evidence="3 8" id="KW-1003">Cell membrane</keyword>
<feature type="transmembrane region" description="Helical" evidence="9">
    <location>
        <begin position="246"/>
        <end position="266"/>
    </location>
</feature>
<feature type="transmembrane region" description="Helical" evidence="9">
    <location>
        <begin position="407"/>
        <end position="425"/>
    </location>
</feature>
<dbReference type="GO" id="GO:1901264">
    <property type="term" value="P:carbohydrate derivative transport"/>
    <property type="evidence" value="ECO:0007669"/>
    <property type="project" value="TreeGrafter"/>
</dbReference>